<gene>
    <name evidence="5 7" type="primary">rplD</name>
    <name evidence="7" type="ORF">Ark11_0506</name>
</gene>
<evidence type="ECO:0000256" key="3">
    <source>
        <dbReference type="ARBA" id="ARBA00023274"/>
    </source>
</evidence>
<sequence>MECDLLDQNGHLISKISLSDSVFSREYNEALVHQVVISYLANARQGSRAQKNRSSVSYSTRKPWKQKGTGRARAGMRSSPLWRGGGKIFPSSPSENFRQKINRKMYRAAMGCVCSRLVSEGRISFVDKIDVPLPKTKEFLKIASALGLPGDGTRVVVVTAGYDENLDLSSRNLHYCDVVDSLVVDPVTLVNSGRVLMTEAGLRVLEGSLS</sequence>
<dbReference type="PATRIC" id="fig|1561003.3.peg.519"/>
<dbReference type="EMBL" id="LN906597">
    <property type="protein sequence ID" value="CUT17351.1"/>
    <property type="molecule type" value="Genomic_DNA"/>
</dbReference>
<dbReference type="Pfam" id="PF00573">
    <property type="entry name" value="Ribosomal_L4"/>
    <property type="match status" value="1"/>
</dbReference>
<dbReference type="PANTHER" id="PTHR10746">
    <property type="entry name" value="50S RIBOSOMAL PROTEIN L4"/>
    <property type="match status" value="1"/>
</dbReference>
<dbReference type="AlphaFoldDB" id="A0A0S4M0N0"/>
<name>A0A0S4M0N0_9BURK</name>
<protein>
    <recommendedName>
        <fullName evidence="4 5">Large ribosomal subunit protein uL4</fullName>
    </recommendedName>
</protein>
<evidence type="ECO:0000256" key="6">
    <source>
        <dbReference type="SAM" id="MobiDB-lite"/>
    </source>
</evidence>
<dbReference type="STRING" id="1561003.Ark11_0506"/>
<keyword evidence="8" id="KW-1185">Reference proteome</keyword>
<dbReference type="RefSeq" id="WP_092342209.1">
    <property type="nucleotide sequence ID" value="NZ_FLSL01000099.1"/>
</dbReference>
<dbReference type="SUPFAM" id="SSF52166">
    <property type="entry name" value="Ribosomal protein L4"/>
    <property type="match status" value="1"/>
</dbReference>
<dbReference type="NCBIfam" id="TIGR03953">
    <property type="entry name" value="rplD_bact"/>
    <property type="match status" value="1"/>
</dbReference>
<comment type="similarity">
    <text evidence="1 5">Belongs to the universal ribosomal protein uL4 family.</text>
</comment>
<evidence type="ECO:0000256" key="4">
    <source>
        <dbReference type="ARBA" id="ARBA00035244"/>
    </source>
</evidence>
<dbReference type="GO" id="GO:0006412">
    <property type="term" value="P:translation"/>
    <property type="evidence" value="ECO:0007669"/>
    <property type="project" value="UniProtKB-UniRule"/>
</dbReference>
<dbReference type="OrthoDB" id="9803201at2"/>
<accession>A0A0S4M0N0</accession>
<evidence type="ECO:0000313" key="7">
    <source>
        <dbReference type="EMBL" id="CUT17351.1"/>
    </source>
</evidence>
<dbReference type="InterPro" id="IPR013005">
    <property type="entry name" value="Ribosomal_uL4-like"/>
</dbReference>
<evidence type="ECO:0000313" key="8">
    <source>
        <dbReference type="Proteomes" id="UP000198651"/>
    </source>
</evidence>
<feature type="compositionally biased region" description="Polar residues" evidence="6">
    <location>
        <begin position="48"/>
        <end position="60"/>
    </location>
</feature>
<dbReference type="GO" id="GO:0005840">
    <property type="term" value="C:ribosome"/>
    <property type="evidence" value="ECO:0007669"/>
    <property type="project" value="UniProtKB-KW"/>
</dbReference>
<evidence type="ECO:0000256" key="5">
    <source>
        <dbReference type="HAMAP-Rule" id="MF_01328"/>
    </source>
</evidence>
<reference evidence="8" key="1">
    <citation type="submission" date="2015-11" db="EMBL/GenBank/DDBJ databases">
        <authorList>
            <person name="Seth-Smith H.M.B."/>
        </authorList>
    </citation>
    <scope>NUCLEOTIDE SEQUENCE [LARGE SCALE GENOMIC DNA]</scope>
    <source>
        <strain evidence="8">2013Ark11</strain>
    </source>
</reference>
<dbReference type="HAMAP" id="MF_01328_B">
    <property type="entry name" value="Ribosomal_uL4_B"/>
    <property type="match status" value="1"/>
</dbReference>
<comment type="subunit">
    <text evidence="5">Part of the 50S ribosomal subunit.</text>
</comment>
<keyword evidence="5" id="KW-0699">rRNA-binding</keyword>
<evidence type="ECO:0000256" key="1">
    <source>
        <dbReference type="ARBA" id="ARBA00010528"/>
    </source>
</evidence>
<evidence type="ECO:0000256" key="2">
    <source>
        <dbReference type="ARBA" id="ARBA00022980"/>
    </source>
</evidence>
<comment type="function">
    <text evidence="5">Forms part of the polypeptide exit tunnel.</text>
</comment>
<dbReference type="Proteomes" id="UP000198651">
    <property type="component" value="Chromosome I"/>
</dbReference>
<dbReference type="InterPro" id="IPR002136">
    <property type="entry name" value="Ribosomal_uL4"/>
</dbReference>
<feature type="region of interest" description="Disordered" evidence="6">
    <location>
        <begin position="48"/>
        <end position="77"/>
    </location>
</feature>
<dbReference type="Gene3D" id="3.40.1370.10">
    <property type="match status" value="1"/>
</dbReference>
<dbReference type="GO" id="GO:0003735">
    <property type="term" value="F:structural constituent of ribosome"/>
    <property type="evidence" value="ECO:0007669"/>
    <property type="project" value="InterPro"/>
</dbReference>
<comment type="function">
    <text evidence="5">One of the primary rRNA binding proteins, this protein initially binds near the 5'-end of the 23S rRNA. It is important during the early stages of 50S assembly. It makes multiple contacts with different domains of the 23S rRNA in the assembled 50S subunit and ribosome.</text>
</comment>
<organism evidence="7 8">
    <name type="scientific">Candidatus Ichthyocystis hellenicum</name>
    <dbReference type="NCBI Taxonomy" id="1561003"/>
    <lineage>
        <taxon>Bacteria</taxon>
        <taxon>Pseudomonadati</taxon>
        <taxon>Pseudomonadota</taxon>
        <taxon>Betaproteobacteria</taxon>
        <taxon>Burkholderiales</taxon>
        <taxon>Candidatus Ichthyocystis</taxon>
    </lineage>
</organism>
<keyword evidence="3 5" id="KW-0687">Ribonucleoprotein</keyword>
<dbReference type="PANTHER" id="PTHR10746:SF6">
    <property type="entry name" value="LARGE RIBOSOMAL SUBUNIT PROTEIN UL4M"/>
    <property type="match status" value="1"/>
</dbReference>
<dbReference type="GO" id="GO:1990904">
    <property type="term" value="C:ribonucleoprotein complex"/>
    <property type="evidence" value="ECO:0007669"/>
    <property type="project" value="UniProtKB-KW"/>
</dbReference>
<proteinExistence type="inferred from homology"/>
<dbReference type="InterPro" id="IPR023574">
    <property type="entry name" value="Ribosomal_uL4_dom_sf"/>
</dbReference>
<keyword evidence="2 5" id="KW-0689">Ribosomal protein</keyword>
<dbReference type="GO" id="GO:0019843">
    <property type="term" value="F:rRNA binding"/>
    <property type="evidence" value="ECO:0007669"/>
    <property type="project" value="UniProtKB-UniRule"/>
</dbReference>
<keyword evidence="5" id="KW-0694">RNA-binding</keyword>